<evidence type="ECO:0000256" key="1">
    <source>
        <dbReference type="ARBA" id="ARBA00023015"/>
    </source>
</evidence>
<sequence length="156" mass="17524">EAFIINISAETRHYCMRFGSLEMSMARGACNRSLTIESDDDTKKLSITGKGLTTDHLKDLGMTSGLVDGMMEVTQSMRGYKGDEIEWALVGGICLFNMDRDSPAFKPTYEEKTQIETIQETLLLILKIKLRHEGKPLKYLASYIEFVTKTHSFATG</sequence>
<keyword evidence="3" id="KW-0675">Receptor</keyword>
<dbReference type="Proteomes" id="UP000011014">
    <property type="component" value="Unassembled WGS sequence"/>
</dbReference>
<protein>
    <submittedName>
        <fullName evidence="4">Uncharacterized protein</fullName>
    </submittedName>
</protein>
<dbReference type="AlphaFoldDB" id="E4Z7A1"/>
<name>E4Z7A1_OIKDI</name>
<evidence type="ECO:0000313" key="4">
    <source>
        <dbReference type="EMBL" id="CBY43579.1"/>
    </source>
</evidence>
<dbReference type="EMBL" id="FN658412">
    <property type="protein sequence ID" value="CBY43579.1"/>
    <property type="molecule type" value="Genomic_DNA"/>
</dbReference>
<dbReference type="InterPro" id="IPR035500">
    <property type="entry name" value="NHR-like_dom_sf"/>
</dbReference>
<organism evidence="4">
    <name type="scientific">Oikopleura dioica</name>
    <name type="common">Tunicate</name>
    <dbReference type="NCBI Taxonomy" id="34765"/>
    <lineage>
        <taxon>Eukaryota</taxon>
        <taxon>Metazoa</taxon>
        <taxon>Chordata</taxon>
        <taxon>Tunicata</taxon>
        <taxon>Appendicularia</taxon>
        <taxon>Copelata</taxon>
        <taxon>Oikopleuridae</taxon>
        <taxon>Oikopleura</taxon>
    </lineage>
</organism>
<dbReference type="SUPFAM" id="SSF48508">
    <property type="entry name" value="Nuclear receptor ligand-binding domain"/>
    <property type="match status" value="1"/>
</dbReference>
<reference evidence="4" key="1">
    <citation type="journal article" date="2010" name="Science">
        <title>Plasticity of animal genome architecture unmasked by rapid evolution of a pelagic tunicate.</title>
        <authorList>
            <person name="Denoeud F."/>
            <person name="Henriet S."/>
            <person name="Mungpakdee S."/>
            <person name="Aury J.M."/>
            <person name="Da Silva C."/>
            <person name="Brinkmann H."/>
            <person name="Mikhaleva J."/>
            <person name="Olsen L.C."/>
            <person name="Jubin C."/>
            <person name="Canestro C."/>
            <person name="Bouquet J.M."/>
            <person name="Danks G."/>
            <person name="Poulain J."/>
            <person name="Campsteijn C."/>
            <person name="Adamski M."/>
            <person name="Cross I."/>
            <person name="Yadetie F."/>
            <person name="Muffato M."/>
            <person name="Louis A."/>
            <person name="Butcher S."/>
            <person name="Tsagkogeorga G."/>
            <person name="Konrad A."/>
            <person name="Singh S."/>
            <person name="Jensen M.F."/>
            <person name="Cong E.H."/>
            <person name="Eikeseth-Otteraa H."/>
            <person name="Noel B."/>
            <person name="Anthouard V."/>
            <person name="Porcel B.M."/>
            <person name="Kachouri-Lafond R."/>
            <person name="Nishino A."/>
            <person name="Ugolini M."/>
            <person name="Chourrout P."/>
            <person name="Nishida H."/>
            <person name="Aasland R."/>
            <person name="Huzurbazar S."/>
            <person name="Westhof E."/>
            <person name="Delsuc F."/>
            <person name="Lehrach H."/>
            <person name="Reinhardt R."/>
            <person name="Weissenbach J."/>
            <person name="Roy S.W."/>
            <person name="Artiguenave F."/>
            <person name="Postlethwait J.H."/>
            <person name="Manak J.R."/>
            <person name="Thompson E.M."/>
            <person name="Jaillon O."/>
            <person name="Du Pasquier L."/>
            <person name="Boudinot P."/>
            <person name="Liberles D.A."/>
            <person name="Volff J.N."/>
            <person name="Philippe H."/>
            <person name="Lenhard B."/>
            <person name="Roest Crollius H."/>
            <person name="Wincker P."/>
            <person name="Chourrout D."/>
        </authorList>
    </citation>
    <scope>NUCLEOTIDE SEQUENCE [LARGE SCALE GENOMIC DNA]</scope>
</reference>
<evidence type="ECO:0000256" key="3">
    <source>
        <dbReference type="ARBA" id="ARBA00023170"/>
    </source>
</evidence>
<keyword evidence="1" id="KW-0805">Transcription regulation</keyword>
<feature type="non-terminal residue" evidence="4">
    <location>
        <position position="1"/>
    </location>
</feature>
<accession>E4Z7A1</accession>
<gene>
    <name evidence="4" type="ORF">GSOID_T00028192001</name>
</gene>
<proteinExistence type="predicted"/>
<keyword evidence="2" id="KW-0804">Transcription</keyword>
<dbReference type="Gene3D" id="1.10.565.10">
    <property type="entry name" value="Retinoid X Receptor"/>
    <property type="match status" value="1"/>
</dbReference>
<evidence type="ECO:0000256" key="2">
    <source>
        <dbReference type="ARBA" id="ARBA00023163"/>
    </source>
</evidence>